<sequence>MRFSWILWLACASVLSLLVGWCEATPLPFSIATENSGDQDLEMLVTTPSATSSYADMAPLHTTPRVLTHSPVQPSDSTAVEHFLLTQMRSFLQDNLVLVLLVSSLMAGGIFLVCCASAVSRQRKFAAYYPASFPATCYVDQSDKAGGEPAFRQVPNRSPDTLAPEPRDSAHQLQQEILTATRKLRTPTKTPTGGRGTQSTKHSPLDMPQSQRDTPQAEETLTKTEQKVPSTKIEQDVTPTKTDQEVAPTETEQEITPTKTEQEVA</sequence>
<dbReference type="GO" id="GO:0001503">
    <property type="term" value="P:ossification"/>
    <property type="evidence" value="ECO:0007669"/>
    <property type="project" value="InterPro"/>
</dbReference>
<proteinExistence type="predicted"/>
<accession>A0A9Q1D786</accession>
<dbReference type="GO" id="GO:0033690">
    <property type="term" value="P:positive regulation of osteoblast proliferation"/>
    <property type="evidence" value="ECO:0007669"/>
    <property type="project" value="TreeGrafter"/>
</dbReference>
<feature type="non-terminal residue" evidence="4">
    <location>
        <position position="265"/>
    </location>
</feature>
<protein>
    <submittedName>
        <fullName evidence="4">Uncharacterized protein</fullName>
    </submittedName>
</protein>
<feature type="region of interest" description="Disordered" evidence="1">
    <location>
        <begin position="148"/>
        <end position="265"/>
    </location>
</feature>
<comment type="caution">
    <text evidence="4">The sequence shown here is derived from an EMBL/GenBank/DDBJ whole genome shotgun (WGS) entry which is preliminary data.</text>
</comment>
<keyword evidence="3" id="KW-0732">Signal</keyword>
<dbReference type="GO" id="GO:0005886">
    <property type="term" value="C:plasma membrane"/>
    <property type="evidence" value="ECO:0007669"/>
    <property type="project" value="TreeGrafter"/>
</dbReference>
<dbReference type="EMBL" id="JAFJMO010000012">
    <property type="protein sequence ID" value="KAJ8261041.1"/>
    <property type="molecule type" value="Genomic_DNA"/>
</dbReference>
<feature type="compositionally biased region" description="Polar residues" evidence="1">
    <location>
        <begin position="198"/>
        <end position="219"/>
    </location>
</feature>
<dbReference type="PANTHER" id="PTHR28645">
    <property type="entry name" value="TRANSMEMBRANE PROTEIN 119"/>
    <property type="match status" value="1"/>
</dbReference>
<dbReference type="PANTHER" id="PTHR28645:SF1">
    <property type="entry name" value="TRANSMEMBRANE PROTEIN 119"/>
    <property type="match status" value="1"/>
</dbReference>
<feature type="chain" id="PRO_5040507997" evidence="3">
    <location>
        <begin position="25"/>
        <end position="265"/>
    </location>
</feature>
<organism evidence="4 5">
    <name type="scientific">Conger conger</name>
    <name type="common">Conger eel</name>
    <name type="synonym">Muraena conger</name>
    <dbReference type="NCBI Taxonomy" id="82655"/>
    <lineage>
        <taxon>Eukaryota</taxon>
        <taxon>Metazoa</taxon>
        <taxon>Chordata</taxon>
        <taxon>Craniata</taxon>
        <taxon>Vertebrata</taxon>
        <taxon>Euteleostomi</taxon>
        <taxon>Actinopterygii</taxon>
        <taxon>Neopterygii</taxon>
        <taxon>Teleostei</taxon>
        <taxon>Anguilliformes</taxon>
        <taxon>Congridae</taxon>
        <taxon>Conger</taxon>
    </lineage>
</organism>
<evidence type="ECO:0000313" key="5">
    <source>
        <dbReference type="Proteomes" id="UP001152803"/>
    </source>
</evidence>
<reference evidence="4" key="1">
    <citation type="journal article" date="2023" name="Science">
        <title>Genome structures resolve the early diversification of teleost fishes.</title>
        <authorList>
            <person name="Parey E."/>
            <person name="Louis A."/>
            <person name="Montfort J."/>
            <person name="Bouchez O."/>
            <person name="Roques C."/>
            <person name="Iampietro C."/>
            <person name="Lluch J."/>
            <person name="Castinel A."/>
            <person name="Donnadieu C."/>
            <person name="Desvignes T."/>
            <person name="Floi Bucao C."/>
            <person name="Jouanno E."/>
            <person name="Wen M."/>
            <person name="Mejri S."/>
            <person name="Dirks R."/>
            <person name="Jansen H."/>
            <person name="Henkel C."/>
            <person name="Chen W.J."/>
            <person name="Zahm M."/>
            <person name="Cabau C."/>
            <person name="Klopp C."/>
            <person name="Thompson A.W."/>
            <person name="Robinson-Rechavi M."/>
            <person name="Braasch I."/>
            <person name="Lecointre G."/>
            <person name="Bobe J."/>
            <person name="Postlethwait J.H."/>
            <person name="Berthelot C."/>
            <person name="Roest Crollius H."/>
            <person name="Guiguen Y."/>
        </authorList>
    </citation>
    <scope>NUCLEOTIDE SEQUENCE</scope>
    <source>
        <strain evidence="4">Concon-B</strain>
    </source>
</reference>
<gene>
    <name evidence="4" type="ORF">COCON_G00167640</name>
</gene>
<dbReference type="Pfam" id="PF15724">
    <property type="entry name" value="TMEM119"/>
    <property type="match status" value="1"/>
</dbReference>
<dbReference type="OrthoDB" id="8943443at2759"/>
<dbReference type="Proteomes" id="UP001152803">
    <property type="component" value="Unassembled WGS sequence"/>
</dbReference>
<name>A0A9Q1D786_CONCO</name>
<keyword evidence="2" id="KW-0472">Membrane</keyword>
<keyword evidence="2" id="KW-0812">Transmembrane</keyword>
<dbReference type="InterPro" id="IPR031453">
    <property type="entry name" value="TMEM119"/>
</dbReference>
<keyword evidence="2" id="KW-1133">Transmembrane helix</keyword>
<evidence type="ECO:0000313" key="4">
    <source>
        <dbReference type="EMBL" id="KAJ8261041.1"/>
    </source>
</evidence>
<dbReference type="AlphaFoldDB" id="A0A9Q1D786"/>
<evidence type="ECO:0000256" key="2">
    <source>
        <dbReference type="SAM" id="Phobius"/>
    </source>
</evidence>
<keyword evidence="5" id="KW-1185">Reference proteome</keyword>
<dbReference type="GO" id="GO:0045669">
    <property type="term" value="P:positive regulation of osteoblast differentiation"/>
    <property type="evidence" value="ECO:0007669"/>
    <property type="project" value="TreeGrafter"/>
</dbReference>
<feature type="transmembrane region" description="Helical" evidence="2">
    <location>
        <begin position="96"/>
        <end position="119"/>
    </location>
</feature>
<evidence type="ECO:0000256" key="3">
    <source>
        <dbReference type="SAM" id="SignalP"/>
    </source>
</evidence>
<evidence type="ECO:0000256" key="1">
    <source>
        <dbReference type="SAM" id="MobiDB-lite"/>
    </source>
</evidence>
<dbReference type="GO" id="GO:0030501">
    <property type="term" value="P:positive regulation of bone mineralization"/>
    <property type="evidence" value="ECO:0007669"/>
    <property type="project" value="TreeGrafter"/>
</dbReference>
<feature type="signal peptide" evidence="3">
    <location>
        <begin position="1"/>
        <end position="24"/>
    </location>
</feature>